<keyword evidence="4" id="KW-0805">Transcription regulation</keyword>
<protein>
    <recommendedName>
        <fullName evidence="10">Bromo domain-containing protein</fullName>
    </recommendedName>
</protein>
<dbReference type="SUPFAM" id="SSF63748">
    <property type="entry name" value="Tudor/PWWP/MBT"/>
    <property type="match status" value="1"/>
</dbReference>
<evidence type="ECO:0000256" key="8">
    <source>
        <dbReference type="PROSITE-ProRule" id="PRU00035"/>
    </source>
</evidence>
<dbReference type="PROSITE" id="PS50014">
    <property type="entry name" value="BROMODOMAIN_2"/>
    <property type="match status" value="3"/>
</dbReference>
<dbReference type="SUPFAM" id="SSF47370">
    <property type="entry name" value="Bromodomain"/>
    <property type="match status" value="3"/>
</dbReference>
<keyword evidence="5 8" id="KW-0103">Bromodomain</keyword>
<keyword evidence="6" id="KW-0804">Transcription</keyword>
<dbReference type="InterPro" id="IPR036427">
    <property type="entry name" value="Bromodomain-like_sf"/>
</dbReference>
<keyword evidence="2" id="KW-0677">Repeat</keyword>
<feature type="compositionally biased region" description="Gly residues" evidence="9">
    <location>
        <begin position="713"/>
        <end position="725"/>
    </location>
</feature>
<dbReference type="GO" id="GO:0006368">
    <property type="term" value="P:transcription elongation by RNA polymerase II"/>
    <property type="evidence" value="ECO:0007669"/>
    <property type="project" value="TreeGrafter"/>
</dbReference>
<feature type="region of interest" description="Disordered" evidence="9">
    <location>
        <begin position="1036"/>
        <end position="1057"/>
    </location>
</feature>
<sequence>MQAPDFDPVSVLGQRVQVFWPIDKEWYSGRFVYFNEQLGKHVVRYDEDQLQEPIVLRVELRKGRLKLLQGLTAAPEARKRPPGRPKKEVFGDADRRNCQQLLDVLTQIQDGGKGKRQVAELFVKLPERKELPRYYRLIKEPMDVERILGRLERQEYTDAATFRSDAELMFSNALLFNERSSQVAKDAVQLKALFGSLYVELMANKPVAATNLEPASPTGGQAQQPGDMGAAAAAVGRTAEASPAEGVKDQASAGHHFTKLKVKLRPLPISAATSTSAGATATLGKGQPQTMAVDDTQSDPIAGKKRVADLASSPTGAKKSRAAYQADPPTPSATHGASGATGKVLVGRSLRLFWPMDKVWYEGEVVSFDHASGTYMVRYYADGLEETVDVHKEEREGHLEWKTGTPGRPHPPAPETHKPREQEDAARPGTGTGRSRGSKKVPAASEPEAPVLDALGAEDMETETPAPEAPAQEASADQSAGGTEAGGQGTGASAGDTGLTEEERRRCINMLDMVRDYLDSDDRRLSMPFVRLPERDELPDYYRHVLQPMDFVTLYTRLSKKEYATGSVAAFLADGQRMFTNAHRYNAEHSQVYEDATVLLQLFCTKAAQAFPAYADQLCATDRAHSVAAEAPDLRSAGGAAGKAGDLRSMGDATGKAGDLPLEEVEKTDRKKKRRRQGEEKALEAALVARDAQAESAASKHDAAAAVQAQGTGSKGEGDCNGVGGQSAASSGWSLVGRCLKVYWPLDHKWYRGRVLWWDGPSGKHQVRYEEDGDVEMLDLSQEQVVWDTETKSGAKGEPRIGRPPKKSTLAQRRDPIELASPASSSQGGLDDDARDWCKAVLDMLWQAENSRNVRMASPFEALPGRQVMPEYYKVILQPMDLVTISIQLGTGRYSDTKQFVADLERVFSNAQRYNHDASEIYQYSLELQKLLQQQVAQKSKQDEARRVGGAGTAAERTRSGVGGTSTPCSTPTRPSQQEEGSLVGRRVRIYWPTEKEWFSGRVMKCNKVTGEHQVKYDDGDKEWLDLEAEKVQWLGDGLQSPSVVSKSGKSDSKKKR</sequence>
<evidence type="ECO:0000256" key="4">
    <source>
        <dbReference type="ARBA" id="ARBA00023015"/>
    </source>
</evidence>
<feature type="compositionally biased region" description="Basic and acidic residues" evidence="9">
    <location>
        <begin position="790"/>
        <end position="801"/>
    </location>
</feature>
<feature type="region of interest" description="Disordered" evidence="9">
    <location>
        <begin position="699"/>
        <end position="730"/>
    </location>
</feature>
<keyword evidence="3" id="KW-0156">Chromatin regulator</keyword>
<dbReference type="Proteomes" id="UP001190700">
    <property type="component" value="Unassembled WGS sequence"/>
</dbReference>
<keyword evidence="7" id="KW-0539">Nucleus</keyword>
<feature type="compositionally biased region" description="Basic and acidic residues" evidence="9">
    <location>
        <begin position="391"/>
        <end position="401"/>
    </location>
</feature>
<dbReference type="SMART" id="SM00297">
    <property type="entry name" value="BROMO"/>
    <property type="match status" value="3"/>
</dbReference>
<feature type="domain" description="Bromo" evidence="10">
    <location>
        <begin position="852"/>
        <end position="922"/>
    </location>
</feature>
<feature type="region of interest" description="Disordered" evidence="9">
    <location>
        <begin position="790"/>
        <end position="831"/>
    </location>
</feature>
<evidence type="ECO:0000256" key="3">
    <source>
        <dbReference type="ARBA" id="ARBA00022853"/>
    </source>
</evidence>
<gene>
    <name evidence="11" type="ORF">CYMTET_28796</name>
</gene>
<keyword evidence="12" id="KW-1185">Reference proteome</keyword>
<feature type="region of interest" description="Disordered" evidence="9">
    <location>
        <begin position="391"/>
        <end position="501"/>
    </location>
</feature>
<evidence type="ECO:0000256" key="6">
    <source>
        <dbReference type="ARBA" id="ARBA00023163"/>
    </source>
</evidence>
<feature type="region of interest" description="Disordered" evidence="9">
    <location>
        <begin position="275"/>
        <end position="340"/>
    </location>
</feature>
<feature type="domain" description="Bromo" evidence="10">
    <location>
        <begin position="521"/>
        <end position="593"/>
    </location>
</feature>
<dbReference type="GO" id="GO:0016586">
    <property type="term" value="C:RSC-type complex"/>
    <property type="evidence" value="ECO:0007669"/>
    <property type="project" value="InterPro"/>
</dbReference>
<evidence type="ECO:0000256" key="9">
    <source>
        <dbReference type="SAM" id="MobiDB-lite"/>
    </source>
</evidence>
<dbReference type="CDD" id="cd04369">
    <property type="entry name" value="Bromodomain"/>
    <property type="match status" value="3"/>
</dbReference>
<dbReference type="CDD" id="cd20404">
    <property type="entry name" value="Tudor_Agenet_AtEML-like"/>
    <property type="match status" value="4"/>
</dbReference>
<feature type="region of interest" description="Disordered" evidence="9">
    <location>
        <begin position="637"/>
        <end position="683"/>
    </location>
</feature>
<feature type="compositionally biased region" description="Basic and acidic residues" evidence="9">
    <location>
        <begin position="415"/>
        <end position="426"/>
    </location>
</feature>
<dbReference type="GO" id="GO:0006338">
    <property type="term" value="P:chromatin remodeling"/>
    <property type="evidence" value="ECO:0007669"/>
    <property type="project" value="InterPro"/>
</dbReference>
<dbReference type="EMBL" id="LGRX02016281">
    <property type="protein sequence ID" value="KAK3262343.1"/>
    <property type="molecule type" value="Genomic_DNA"/>
</dbReference>
<organism evidence="11 12">
    <name type="scientific">Cymbomonas tetramitiformis</name>
    <dbReference type="NCBI Taxonomy" id="36881"/>
    <lineage>
        <taxon>Eukaryota</taxon>
        <taxon>Viridiplantae</taxon>
        <taxon>Chlorophyta</taxon>
        <taxon>Pyramimonadophyceae</taxon>
        <taxon>Pyramimonadales</taxon>
        <taxon>Pyramimonadaceae</taxon>
        <taxon>Cymbomonas</taxon>
    </lineage>
</organism>
<dbReference type="InterPro" id="IPR037382">
    <property type="entry name" value="Rsc/polybromo"/>
</dbReference>
<feature type="region of interest" description="Disordered" evidence="9">
    <location>
        <begin position="212"/>
        <end position="253"/>
    </location>
</feature>
<comment type="caution">
    <text evidence="11">The sequence shown here is derived from an EMBL/GenBank/DDBJ whole genome shotgun (WGS) entry which is preliminary data.</text>
</comment>
<feature type="domain" description="Bromo" evidence="10">
    <location>
        <begin position="114"/>
        <end position="184"/>
    </location>
</feature>
<evidence type="ECO:0000256" key="2">
    <source>
        <dbReference type="ARBA" id="ARBA00022737"/>
    </source>
</evidence>
<dbReference type="PRINTS" id="PR00503">
    <property type="entry name" value="BROMODOMAIN"/>
</dbReference>
<dbReference type="Gene3D" id="2.30.30.140">
    <property type="match status" value="3"/>
</dbReference>
<evidence type="ECO:0000259" key="10">
    <source>
        <dbReference type="PROSITE" id="PS50014"/>
    </source>
</evidence>
<feature type="region of interest" description="Disordered" evidence="9">
    <location>
        <begin position="942"/>
        <end position="982"/>
    </location>
</feature>
<dbReference type="GO" id="GO:0003682">
    <property type="term" value="F:chromatin binding"/>
    <property type="evidence" value="ECO:0007669"/>
    <property type="project" value="TreeGrafter"/>
</dbReference>
<feature type="compositionally biased region" description="Gly residues" evidence="9">
    <location>
        <begin position="483"/>
        <end position="492"/>
    </location>
</feature>
<dbReference type="Gene3D" id="1.20.920.10">
    <property type="entry name" value="Bromodomain-like"/>
    <property type="match status" value="3"/>
</dbReference>
<accession>A0AAE0FM94</accession>
<proteinExistence type="predicted"/>
<evidence type="ECO:0000313" key="11">
    <source>
        <dbReference type="EMBL" id="KAK3262343.1"/>
    </source>
</evidence>
<feature type="compositionally biased region" description="Low complexity" evidence="9">
    <location>
        <begin position="219"/>
        <end position="241"/>
    </location>
</feature>
<dbReference type="InterPro" id="IPR001487">
    <property type="entry name" value="Bromodomain"/>
</dbReference>
<reference evidence="11 12" key="1">
    <citation type="journal article" date="2015" name="Genome Biol. Evol.">
        <title>Comparative Genomics of a Bacterivorous Green Alga Reveals Evolutionary Causalities and Consequences of Phago-Mixotrophic Mode of Nutrition.</title>
        <authorList>
            <person name="Burns J.A."/>
            <person name="Paasch A."/>
            <person name="Narechania A."/>
            <person name="Kim E."/>
        </authorList>
    </citation>
    <scope>NUCLEOTIDE SEQUENCE [LARGE SCALE GENOMIC DNA]</scope>
    <source>
        <strain evidence="11 12">PLY_AMNH</strain>
    </source>
</reference>
<evidence type="ECO:0000313" key="12">
    <source>
        <dbReference type="Proteomes" id="UP001190700"/>
    </source>
</evidence>
<dbReference type="AlphaFoldDB" id="A0AAE0FM94"/>
<evidence type="ECO:0000256" key="1">
    <source>
        <dbReference type="ARBA" id="ARBA00004123"/>
    </source>
</evidence>
<dbReference type="PANTHER" id="PTHR16062">
    <property type="entry name" value="SWI/SNF-RELATED"/>
    <property type="match status" value="1"/>
</dbReference>
<feature type="compositionally biased region" description="Low complexity" evidence="9">
    <location>
        <begin position="965"/>
        <end position="976"/>
    </location>
</feature>
<comment type="subcellular location">
    <subcellularLocation>
        <location evidence="1">Nucleus</location>
    </subcellularLocation>
</comment>
<evidence type="ECO:0000256" key="7">
    <source>
        <dbReference type="ARBA" id="ARBA00023242"/>
    </source>
</evidence>
<feature type="compositionally biased region" description="Low complexity" evidence="9">
    <location>
        <begin position="463"/>
        <end position="482"/>
    </location>
</feature>
<name>A0AAE0FM94_9CHLO</name>
<dbReference type="SMART" id="SM00333">
    <property type="entry name" value="TUDOR"/>
    <property type="match status" value="4"/>
</dbReference>
<evidence type="ECO:0000256" key="5">
    <source>
        <dbReference type="ARBA" id="ARBA00023117"/>
    </source>
</evidence>
<dbReference type="PANTHER" id="PTHR16062:SF19">
    <property type="entry name" value="PROTEIN POLYBROMO-1"/>
    <property type="match status" value="1"/>
</dbReference>
<dbReference type="Pfam" id="PF00439">
    <property type="entry name" value="Bromodomain"/>
    <property type="match status" value="3"/>
</dbReference>
<dbReference type="InterPro" id="IPR002999">
    <property type="entry name" value="Tudor"/>
</dbReference>